<reference evidence="2 3" key="1">
    <citation type="submission" date="2018-06" db="EMBL/GenBank/DDBJ databases">
        <authorList>
            <consortium name="Pathogen Informatics"/>
            <person name="Doyle S."/>
        </authorList>
    </citation>
    <scope>NUCLEOTIDE SEQUENCE [LARGE SCALE GENOMIC DNA]</scope>
    <source>
        <strain evidence="2 3">NCTC13100</strain>
    </source>
</reference>
<dbReference type="SUPFAM" id="SSF46785">
    <property type="entry name" value="Winged helix' DNA-binding domain"/>
    <property type="match status" value="1"/>
</dbReference>
<dbReference type="Gene3D" id="1.10.10.10">
    <property type="entry name" value="Winged helix-like DNA-binding domain superfamily/Winged helix DNA-binding domain"/>
    <property type="match status" value="1"/>
</dbReference>
<feature type="domain" description="HTH marR-type" evidence="1">
    <location>
        <begin position="6"/>
        <end position="123"/>
    </location>
</feature>
<evidence type="ECO:0000313" key="3">
    <source>
        <dbReference type="Proteomes" id="UP000254263"/>
    </source>
</evidence>
<dbReference type="PANTHER" id="PTHR33164">
    <property type="entry name" value="TRANSCRIPTIONAL REGULATOR, MARR FAMILY"/>
    <property type="match status" value="1"/>
</dbReference>
<dbReference type="SMART" id="SM00347">
    <property type="entry name" value="HTH_MARR"/>
    <property type="match status" value="1"/>
</dbReference>
<dbReference type="InterPro" id="IPR036388">
    <property type="entry name" value="WH-like_DNA-bd_sf"/>
</dbReference>
<dbReference type="EMBL" id="UGTI01000001">
    <property type="protein sequence ID" value="SUB77181.1"/>
    <property type="molecule type" value="Genomic_DNA"/>
</dbReference>
<dbReference type="RefSeq" id="WP_018359552.1">
    <property type="nucleotide sequence ID" value="NZ_UGTI01000001.1"/>
</dbReference>
<organism evidence="2 3">
    <name type="scientific">Porphyromonas macacae</name>
    <dbReference type="NCBI Taxonomy" id="28115"/>
    <lineage>
        <taxon>Bacteria</taxon>
        <taxon>Pseudomonadati</taxon>
        <taxon>Bacteroidota</taxon>
        <taxon>Bacteroidia</taxon>
        <taxon>Bacteroidales</taxon>
        <taxon>Porphyromonadaceae</taxon>
        <taxon>Porphyromonas</taxon>
    </lineage>
</organism>
<gene>
    <name evidence="2" type="ORF">NCTC13100_00296</name>
</gene>
<proteinExistence type="predicted"/>
<protein>
    <submittedName>
        <fullName evidence="2">Homoprotocatechuate degradation operon regulator, HpaR</fullName>
    </submittedName>
</protein>
<dbReference type="PANTHER" id="PTHR33164:SF43">
    <property type="entry name" value="HTH-TYPE TRANSCRIPTIONAL REPRESSOR YETL"/>
    <property type="match status" value="1"/>
</dbReference>
<evidence type="ECO:0000259" key="1">
    <source>
        <dbReference type="PROSITE" id="PS50995"/>
    </source>
</evidence>
<dbReference type="PROSITE" id="PS50995">
    <property type="entry name" value="HTH_MARR_2"/>
    <property type="match status" value="1"/>
</dbReference>
<sequence length="123" mass="13872">MENVKNICLMRELIRALREVESSLMEQTGSDLNQAMVLCVLADEPISASEIANRIGLLPAQTSKLLSAVENRGWIKRQFGQEDKRKMFFSLTAAGKKELDVLKKIELDIPAVLQPVFQAEEKR</sequence>
<accession>A0A379DFR8</accession>
<dbReference type="Proteomes" id="UP000254263">
    <property type="component" value="Unassembled WGS sequence"/>
</dbReference>
<dbReference type="InterPro" id="IPR036390">
    <property type="entry name" value="WH_DNA-bd_sf"/>
</dbReference>
<dbReference type="InterPro" id="IPR000835">
    <property type="entry name" value="HTH_MarR-typ"/>
</dbReference>
<evidence type="ECO:0000313" key="2">
    <source>
        <dbReference type="EMBL" id="SUB77181.1"/>
    </source>
</evidence>
<dbReference type="PRINTS" id="PR00598">
    <property type="entry name" value="HTHMARR"/>
</dbReference>
<dbReference type="Pfam" id="PF12802">
    <property type="entry name" value="MarR_2"/>
    <property type="match status" value="1"/>
</dbReference>
<dbReference type="InterPro" id="IPR039422">
    <property type="entry name" value="MarR/SlyA-like"/>
</dbReference>
<dbReference type="GO" id="GO:0003700">
    <property type="term" value="F:DNA-binding transcription factor activity"/>
    <property type="evidence" value="ECO:0007669"/>
    <property type="project" value="InterPro"/>
</dbReference>
<dbReference type="GO" id="GO:0006950">
    <property type="term" value="P:response to stress"/>
    <property type="evidence" value="ECO:0007669"/>
    <property type="project" value="TreeGrafter"/>
</dbReference>
<name>A0A379DFR8_9PORP</name>
<dbReference type="AlphaFoldDB" id="A0A379DFR8"/>